<comment type="caution">
    <text evidence="2">The sequence shown here is derived from an EMBL/GenBank/DDBJ whole genome shotgun (WGS) entry which is preliminary data.</text>
</comment>
<feature type="compositionally biased region" description="Polar residues" evidence="1">
    <location>
        <begin position="7"/>
        <end position="19"/>
    </location>
</feature>
<evidence type="ECO:0000313" key="3">
    <source>
        <dbReference type="Proteomes" id="UP000054630"/>
    </source>
</evidence>
<evidence type="ECO:0000256" key="1">
    <source>
        <dbReference type="SAM" id="MobiDB-lite"/>
    </source>
</evidence>
<dbReference type="OrthoDB" id="5939168at2759"/>
<feature type="compositionally biased region" description="Basic and acidic residues" evidence="1">
    <location>
        <begin position="20"/>
        <end position="40"/>
    </location>
</feature>
<sequence length="145" mass="17037">MAYKGSDAQTRTEGNSRCTQDLKSREKPRQVFKEKRDRGQQRKIRKGRADQGPQHRSTRLPLQDLDLTIVAWCNKYLKRLFGVRFVNNLPRMSSSRRVVGRKVNSDERLRWLVGVRGDSWCWCMVFGWWSAAVRFITLVISSTLY</sequence>
<reference evidence="2 3" key="1">
    <citation type="submission" date="2015-01" db="EMBL/GenBank/DDBJ databases">
        <title>Evolution of Trichinella species and genotypes.</title>
        <authorList>
            <person name="Korhonen P.K."/>
            <person name="Edoardo P."/>
            <person name="Giuseppe L.R."/>
            <person name="Gasser R.B."/>
        </authorList>
    </citation>
    <scope>NUCLEOTIDE SEQUENCE [LARGE SCALE GENOMIC DNA]</scope>
    <source>
        <strain evidence="2">ISS37</strain>
    </source>
</reference>
<dbReference type="AlphaFoldDB" id="A0A0V0S665"/>
<name>A0A0V0S665_9BILA</name>
<dbReference type="Proteomes" id="UP000054630">
    <property type="component" value="Unassembled WGS sequence"/>
</dbReference>
<feature type="region of interest" description="Disordered" evidence="1">
    <location>
        <begin position="1"/>
        <end position="57"/>
    </location>
</feature>
<evidence type="ECO:0000313" key="2">
    <source>
        <dbReference type="EMBL" id="KRX22184.1"/>
    </source>
</evidence>
<proteinExistence type="predicted"/>
<accession>A0A0V0S665</accession>
<protein>
    <submittedName>
        <fullName evidence="2">Uncharacterized protein</fullName>
    </submittedName>
</protein>
<organism evidence="2 3">
    <name type="scientific">Trichinella nelsoni</name>
    <dbReference type="NCBI Taxonomy" id="6336"/>
    <lineage>
        <taxon>Eukaryota</taxon>
        <taxon>Metazoa</taxon>
        <taxon>Ecdysozoa</taxon>
        <taxon>Nematoda</taxon>
        <taxon>Enoplea</taxon>
        <taxon>Dorylaimia</taxon>
        <taxon>Trichinellida</taxon>
        <taxon>Trichinellidae</taxon>
        <taxon>Trichinella</taxon>
    </lineage>
</organism>
<gene>
    <name evidence="2" type="ORF">T07_2221</name>
</gene>
<dbReference type="EMBL" id="JYDL01000033">
    <property type="protein sequence ID" value="KRX22184.1"/>
    <property type="molecule type" value="Genomic_DNA"/>
</dbReference>
<keyword evidence="3" id="KW-1185">Reference proteome</keyword>